<dbReference type="EMBL" id="VAUP01000010">
    <property type="protein sequence ID" value="TLX44302.1"/>
    <property type="molecule type" value="Genomic_DNA"/>
</dbReference>
<evidence type="ECO:0000256" key="4">
    <source>
        <dbReference type="ARBA" id="ARBA00022475"/>
    </source>
</evidence>
<feature type="transmembrane region" description="Helical" evidence="8">
    <location>
        <begin position="60"/>
        <end position="81"/>
    </location>
</feature>
<dbReference type="RefSeq" id="WP_138398153.1">
    <property type="nucleotide sequence ID" value="NZ_JBAFVI010000015.1"/>
</dbReference>
<dbReference type="Proteomes" id="UP000305131">
    <property type="component" value="Unassembled WGS sequence"/>
</dbReference>
<protein>
    <submittedName>
        <fullName evidence="9">AEC family transporter</fullName>
    </submittedName>
</protein>
<accession>A0A6C1KJ29</accession>
<keyword evidence="5 8" id="KW-0812">Transmembrane</keyword>
<keyword evidence="3" id="KW-0813">Transport</keyword>
<proteinExistence type="inferred from homology"/>
<dbReference type="OrthoDB" id="9810457at2"/>
<reference evidence="9 10" key="1">
    <citation type="submission" date="2019-05" db="EMBL/GenBank/DDBJ databases">
        <authorList>
            <person name="Zhou X."/>
        </authorList>
    </citation>
    <scope>NUCLEOTIDE SEQUENCE [LARGE SCALE GENOMIC DNA]</scope>
    <source>
        <strain evidence="9 10">DSM 432</strain>
    </source>
</reference>
<evidence type="ECO:0000256" key="6">
    <source>
        <dbReference type="ARBA" id="ARBA00022989"/>
    </source>
</evidence>
<dbReference type="Pfam" id="PF03547">
    <property type="entry name" value="Mem_trans"/>
    <property type="match status" value="1"/>
</dbReference>
<evidence type="ECO:0000256" key="7">
    <source>
        <dbReference type="ARBA" id="ARBA00023136"/>
    </source>
</evidence>
<dbReference type="InterPro" id="IPR004776">
    <property type="entry name" value="Mem_transp_PIN-like"/>
</dbReference>
<feature type="transmembrane region" description="Helical" evidence="8">
    <location>
        <begin position="186"/>
        <end position="207"/>
    </location>
</feature>
<keyword evidence="6 8" id="KW-1133">Transmembrane helix</keyword>
<evidence type="ECO:0000256" key="1">
    <source>
        <dbReference type="ARBA" id="ARBA00004651"/>
    </source>
</evidence>
<evidence type="ECO:0000256" key="2">
    <source>
        <dbReference type="ARBA" id="ARBA00010145"/>
    </source>
</evidence>
<gene>
    <name evidence="9" type="ORF">FBQ73_03615</name>
</gene>
<dbReference type="PANTHER" id="PTHR36838:SF4">
    <property type="entry name" value="AUXIN EFFLUX CARRIER FAMILY PROTEIN"/>
    <property type="match status" value="1"/>
</dbReference>
<organism evidence="9 10">
    <name type="scientific">Xanthobacter autotrophicus</name>
    <dbReference type="NCBI Taxonomy" id="280"/>
    <lineage>
        <taxon>Bacteria</taxon>
        <taxon>Pseudomonadati</taxon>
        <taxon>Pseudomonadota</taxon>
        <taxon>Alphaproteobacteria</taxon>
        <taxon>Hyphomicrobiales</taxon>
        <taxon>Xanthobacteraceae</taxon>
        <taxon>Xanthobacter</taxon>
    </lineage>
</organism>
<evidence type="ECO:0000256" key="5">
    <source>
        <dbReference type="ARBA" id="ARBA00022692"/>
    </source>
</evidence>
<sequence length="301" mass="32009">MFQILLALLPDFSLIVLGGVLRVTLSPDAWKAIDRLNFQVLFPALIFTAALSKAPNAGDVLVVGVGVWLIIGLGFCLAWPLRRLGPERFLDFAGLWQTAWRFNTALAFVAVQTLPETHRALMSIAIGMAVPLANVLAIGALSRGHALSLSKMIRQIVTNPFFVASVAGMTLSMLRVEINPLMLKPVRMLATAAVPIALLSIGASLNWRALARVDRFSAALNAIKLVILPGTTWALATAIGVDPVRTAVLTLFAALPTASAAHVLASVFGADREAVATLIAQSTLIGCVSLPLWLAFLNSFA</sequence>
<comment type="subcellular location">
    <subcellularLocation>
        <location evidence="1">Cell membrane</location>
        <topology evidence="1">Multi-pass membrane protein</topology>
    </subcellularLocation>
</comment>
<dbReference type="Gene3D" id="1.20.1530.20">
    <property type="match status" value="1"/>
</dbReference>
<evidence type="ECO:0000313" key="9">
    <source>
        <dbReference type="EMBL" id="TLX44302.1"/>
    </source>
</evidence>
<keyword evidence="4" id="KW-1003">Cell membrane</keyword>
<feature type="transmembrane region" description="Helical" evidence="8">
    <location>
        <begin position="120"/>
        <end position="141"/>
    </location>
</feature>
<dbReference type="GO" id="GO:0055085">
    <property type="term" value="P:transmembrane transport"/>
    <property type="evidence" value="ECO:0007669"/>
    <property type="project" value="InterPro"/>
</dbReference>
<comment type="similarity">
    <text evidence="2">Belongs to the auxin efflux carrier (TC 2.A.69) family.</text>
</comment>
<comment type="caution">
    <text evidence="9">The sequence shown here is derived from an EMBL/GenBank/DDBJ whole genome shotgun (WGS) entry which is preliminary data.</text>
</comment>
<feature type="transmembrane region" description="Helical" evidence="8">
    <location>
        <begin position="247"/>
        <end position="268"/>
    </location>
</feature>
<feature type="transmembrane region" description="Helical" evidence="8">
    <location>
        <begin position="153"/>
        <end position="174"/>
    </location>
</feature>
<dbReference type="PANTHER" id="PTHR36838">
    <property type="entry name" value="AUXIN EFFLUX CARRIER FAMILY PROTEIN"/>
    <property type="match status" value="1"/>
</dbReference>
<evidence type="ECO:0000313" key="10">
    <source>
        <dbReference type="Proteomes" id="UP000305131"/>
    </source>
</evidence>
<dbReference type="InterPro" id="IPR038770">
    <property type="entry name" value="Na+/solute_symporter_sf"/>
</dbReference>
<evidence type="ECO:0000256" key="3">
    <source>
        <dbReference type="ARBA" id="ARBA00022448"/>
    </source>
</evidence>
<feature type="transmembrane region" description="Helical" evidence="8">
    <location>
        <begin position="275"/>
        <end position="296"/>
    </location>
</feature>
<feature type="transmembrane region" description="Helical" evidence="8">
    <location>
        <begin position="219"/>
        <end position="241"/>
    </location>
</feature>
<name>A0A6C1KJ29_XANAU</name>
<keyword evidence="7 8" id="KW-0472">Membrane</keyword>
<feature type="transmembrane region" description="Helical" evidence="8">
    <location>
        <begin position="6"/>
        <end position="24"/>
    </location>
</feature>
<dbReference type="GO" id="GO:0005886">
    <property type="term" value="C:plasma membrane"/>
    <property type="evidence" value="ECO:0007669"/>
    <property type="project" value="UniProtKB-SubCell"/>
</dbReference>
<evidence type="ECO:0000256" key="8">
    <source>
        <dbReference type="SAM" id="Phobius"/>
    </source>
</evidence>
<dbReference type="AlphaFoldDB" id="A0A6C1KJ29"/>
<dbReference type="GeneID" id="95772542"/>